<keyword evidence="3" id="KW-0813">Transport</keyword>
<dbReference type="KEGG" id="ani:ANIA_00417"/>
<comment type="subcellular location">
    <subcellularLocation>
        <location evidence="1">Endoplasmic reticulum membrane</location>
        <topology evidence="1">Single-pass membrane protein</topology>
    </subcellularLocation>
</comment>
<comment type="similarity">
    <text evidence="2">Belongs to the SEC61-beta family.</text>
</comment>
<sequence length="250" mass="26831">MSSPRAASPLTSGAESGPESKSAGAASAVSSVNRPSSPTPPGGPRAALRRRAAADHKESLRNARPSSTRAAGAGGSSSTMLKLYTDESPGLRVDPVVVLVLSLGFIFSVVGLHDHSQILLVSCRAVIGLLLIFGVWSYLGAIELDAGRTAWHMFKQNGSHVCRTVTTWLAEHVHLPFCKTSTIKERQSIYSTFLNLRIPYTPSTPFSVSFHAPVSLGCTVHGNYLFKPDFSLLSAFEANTHLQYGSYFLR</sequence>
<evidence type="ECO:0000256" key="2">
    <source>
        <dbReference type="ARBA" id="ARBA00006103"/>
    </source>
</evidence>
<evidence type="ECO:0000313" key="12">
    <source>
        <dbReference type="EMBL" id="CBF89527.1"/>
    </source>
</evidence>
<dbReference type="OrthoDB" id="5401193at2759"/>
<keyword evidence="6" id="KW-0653">Protein transport</keyword>
<feature type="compositionally biased region" description="Basic and acidic residues" evidence="10">
    <location>
        <begin position="52"/>
        <end position="61"/>
    </location>
</feature>
<dbReference type="HOGENOM" id="CLU_1111383_0_0_1"/>
<evidence type="ECO:0000256" key="7">
    <source>
        <dbReference type="ARBA" id="ARBA00022989"/>
    </source>
</evidence>
<dbReference type="GO" id="GO:0005085">
    <property type="term" value="F:guanyl-nucleotide exchange factor activity"/>
    <property type="evidence" value="ECO:0000318"/>
    <property type="project" value="GO_Central"/>
</dbReference>
<reference evidence="13" key="2">
    <citation type="journal article" date="2009" name="Fungal Genet. Biol.">
        <title>The 2008 update of the Aspergillus nidulans genome annotation: a community effort.</title>
        <authorList>
            <person name="Wortman J.R."/>
            <person name="Gilsenan J.M."/>
            <person name="Joardar V."/>
            <person name="Deegan J."/>
            <person name="Clutterbuck J."/>
            <person name="Andersen M.R."/>
            <person name="Archer D."/>
            <person name="Bencina M."/>
            <person name="Braus G."/>
            <person name="Coutinho P."/>
            <person name="von Dohren H."/>
            <person name="Doonan J."/>
            <person name="Driessen A.J."/>
            <person name="Durek P."/>
            <person name="Espeso E."/>
            <person name="Fekete E."/>
            <person name="Flipphi M."/>
            <person name="Estrada C.G."/>
            <person name="Geysens S."/>
            <person name="Goldman G."/>
            <person name="de Groot P.W."/>
            <person name="Hansen K."/>
            <person name="Harris S.D."/>
            <person name="Heinekamp T."/>
            <person name="Helmstaedt K."/>
            <person name="Henrissat B."/>
            <person name="Hofmann G."/>
            <person name="Homan T."/>
            <person name="Horio T."/>
            <person name="Horiuchi H."/>
            <person name="James S."/>
            <person name="Jones M."/>
            <person name="Karaffa L."/>
            <person name="Karanyi Z."/>
            <person name="Kato M."/>
            <person name="Keller N."/>
            <person name="Kelly D.E."/>
            <person name="Kiel J.A."/>
            <person name="Kim J.M."/>
            <person name="van der Klei I.J."/>
            <person name="Klis F.M."/>
            <person name="Kovalchuk A."/>
            <person name="Krasevec N."/>
            <person name="Kubicek C.P."/>
            <person name="Liu B."/>
            <person name="Maccabe A."/>
            <person name="Meyer V."/>
            <person name="Mirabito P."/>
            <person name="Miskei M."/>
            <person name="Mos M."/>
            <person name="Mullins J."/>
            <person name="Nelson D.R."/>
            <person name="Nielsen J."/>
            <person name="Oakley B.R."/>
            <person name="Osmani S.A."/>
            <person name="Pakula T."/>
            <person name="Paszewski A."/>
            <person name="Paulsen I."/>
            <person name="Pilsyk S."/>
            <person name="Pocsi I."/>
            <person name="Punt P.J."/>
            <person name="Ram A.F."/>
            <person name="Ren Q."/>
            <person name="Robellet X."/>
            <person name="Robson G."/>
            <person name="Seiboth B."/>
            <person name="van Solingen P."/>
            <person name="Specht T."/>
            <person name="Sun J."/>
            <person name="Taheri-Talesh N."/>
            <person name="Takeshita N."/>
            <person name="Ussery D."/>
            <person name="vanKuyk P.A."/>
            <person name="Visser H."/>
            <person name="van de Vondervoort P.J."/>
            <person name="de Vries R.P."/>
            <person name="Walton J."/>
            <person name="Xiang X."/>
            <person name="Xiong Y."/>
            <person name="Zeng A.P."/>
            <person name="Brandt B.W."/>
            <person name="Cornell M.J."/>
            <person name="van den Hondel C.A."/>
            <person name="Visser J."/>
            <person name="Oliver S.G."/>
            <person name="Turner G."/>
        </authorList>
    </citation>
    <scope>GENOME REANNOTATION</scope>
    <source>
        <strain evidence="13">FGSC A4 / ATCC 38163 / CBS 112.46 / NRRL 194 / M139</strain>
    </source>
</reference>
<dbReference type="GO" id="GO:0005784">
    <property type="term" value="C:Sec61 translocon complex"/>
    <property type="evidence" value="ECO:0000318"/>
    <property type="project" value="GO_Central"/>
</dbReference>
<reference evidence="13" key="1">
    <citation type="journal article" date="2005" name="Nature">
        <title>Sequencing of Aspergillus nidulans and comparative analysis with A. fumigatus and A. oryzae.</title>
        <authorList>
            <person name="Galagan J.E."/>
            <person name="Calvo S.E."/>
            <person name="Cuomo C."/>
            <person name="Ma L.J."/>
            <person name="Wortman J.R."/>
            <person name="Batzoglou S."/>
            <person name="Lee S.I."/>
            <person name="Basturkmen M."/>
            <person name="Spevak C.C."/>
            <person name="Clutterbuck J."/>
            <person name="Kapitonov V."/>
            <person name="Jurka J."/>
            <person name="Scazzocchio C."/>
            <person name="Farman M."/>
            <person name="Butler J."/>
            <person name="Purcell S."/>
            <person name="Harris S."/>
            <person name="Braus G.H."/>
            <person name="Draht O."/>
            <person name="Busch S."/>
            <person name="D'Enfert C."/>
            <person name="Bouchier C."/>
            <person name="Goldman G.H."/>
            <person name="Bell-Pedersen D."/>
            <person name="Griffiths-Jones S."/>
            <person name="Doonan J.H."/>
            <person name="Yu J."/>
            <person name="Vienken K."/>
            <person name="Pain A."/>
            <person name="Freitag M."/>
            <person name="Selker E.U."/>
            <person name="Archer D.B."/>
            <person name="Penalva M.A."/>
            <person name="Oakley B.R."/>
            <person name="Momany M."/>
            <person name="Tanaka T."/>
            <person name="Kumagai T."/>
            <person name="Asai K."/>
            <person name="Machida M."/>
            <person name="Nierman W.C."/>
            <person name="Denning D.W."/>
            <person name="Caddick M."/>
            <person name="Hynes M."/>
            <person name="Paoletti M."/>
            <person name="Fischer R."/>
            <person name="Miller B."/>
            <person name="Dyer P."/>
            <person name="Sachs M.S."/>
            <person name="Osmani S.A."/>
            <person name="Birren B.W."/>
        </authorList>
    </citation>
    <scope>NUCLEOTIDE SEQUENCE [LARGE SCALE GENOMIC DNA]</scope>
    <source>
        <strain evidence="13">FGSC A4 / ATCC 38163 / CBS 112.46 / NRRL 194 / M139</strain>
    </source>
</reference>
<feature type="compositionally biased region" description="Low complexity" evidence="10">
    <location>
        <begin position="22"/>
        <end position="36"/>
    </location>
</feature>
<keyword evidence="9 11" id="KW-0472">Membrane</keyword>
<dbReference type="GO" id="GO:0016020">
    <property type="term" value="C:membrane"/>
    <property type="evidence" value="ECO:0000318"/>
    <property type="project" value="GO_Central"/>
</dbReference>
<keyword evidence="13" id="KW-1185">Reference proteome</keyword>
<evidence type="ECO:0000256" key="5">
    <source>
        <dbReference type="ARBA" id="ARBA00022824"/>
    </source>
</evidence>
<feature type="compositionally biased region" description="Polar residues" evidence="10">
    <location>
        <begin position="1"/>
        <end position="14"/>
    </location>
</feature>
<evidence type="ECO:0000256" key="4">
    <source>
        <dbReference type="ARBA" id="ARBA00022692"/>
    </source>
</evidence>
<evidence type="ECO:0000256" key="9">
    <source>
        <dbReference type="ARBA" id="ARBA00023136"/>
    </source>
</evidence>
<feature type="transmembrane region" description="Helical" evidence="11">
    <location>
        <begin position="91"/>
        <end position="112"/>
    </location>
</feature>
<dbReference type="GO" id="GO:0031204">
    <property type="term" value="P:post-translational protein targeting to membrane, translocation"/>
    <property type="evidence" value="ECO:0000318"/>
    <property type="project" value="GO_Central"/>
</dbReference>
<protein>
    <submittedName>
        <fullName evidence="12">Translocon protein Sec61beta, putative (AFU_orthologue AFUA_1G04890)</fullName>
    </submittedName>
</protein>
<keyword evidence="5" id="KW-0256">Endoplasmic reticulum</keyword>
<keyword evidence="4 11" id="KW-0812">Transmembrane</keyword>
<dbReference type="STRING" id="227321.Q5BGB3"/>
<dbReference type="InParanoid" id="Q5BGB3"/>
<gene>
    <name evidence="12" type="ORF">ANIA_00417</name>
</gene>
<accession>Q5BGB3</accession>
<evidence type="ECO:0000256" key="6">
    <source>
        <dbReference type="ARBA" id="ARBA00022927"/>
    </source>
</evidence>
<proteinExistence type="inferred from homology"/>
<evidence type="ECO:0000256" key="1">
    <source>
        <dbReference type="ARBA" id="ARBA00004389"/>
    </source>
</evidence>
<dbReference type="EMBL" id="BN001308">
    <property type="protein sequence ID" value="CBF89527.1"/>
    <property type="molecule type" value="Genomic_DNA"/>
</dbReference>
<accession>C8VTG8</accession>
<name>Q5BGB3_EMENI</name>
<dbReference type="Pfam" id="PF03911">
    <property type="entry name" value="Sec61_beta"/>
    <property type="match status" value="1"/>
</dbReference>
<feature type="region of interest" description="Disordered" evidence="10">
    <location>
        <begin position="1"/>
        <end position="77"/>
    </location>
</feature>
<dbReference type="PANTHER" id="PTHR13509">
    <property type="entry name" value="SEC61 SUBUNIT BETA"/>
    <property type="match status" value="1"/>
</dbReference>
<keyword evidence="7 11" id="KW-1133">Transmembrane helix</keyword>
<keyword evidence="8" id="KW-0811">Translocation</keyword>
<evidence type="ECO:0000256" key="3">
    <source>
        <dbReference type="ARBA" id="ARBA00022448"/>
    </source>
</evidence>
<dbReference type="InterPro" id="IPR030671">
    <property type="entry name" value="Sec61-beta/Sbh"/>
</dbReference>
<dbReference type="GO" id="GO:0006616">
    <property type="term" value="P:SRP-dependent cotranslational protein targeting to membrane, translocation"/>
    <property type="evidence" value="ECO:0000318"/>
    <property type="project" value="GO_Central"/>
</dbReference>
<dbReference type="GeneID" id="2876195"/>
<evidence type="ECO:0000256" key="10">
    <source>
        <dbReference type="SAM" id="MobiDB-lite"/>
    </source>
</evidence>
<dbReference type="eggNOG" id="KOG3457">
    <property type="taxonomic scope" value="Eukaryota"/>
</dbReference>
<evidence type="ECO:0000313" key="13">
    <source>
        <dbReference type="Proteomes" id="UP000000560"/>
    </source>
</evidence>
<evidence type="ECO:0000256" key="11">
    <source>
        <dbReference type="SAM" id="Phobius"/>
    </source>
</evidence>
<dbReference type="AlphaFoldDB" id="Q5BGB3"/>
<evidence type="ECO:0000256" key="8">
    <source>
        <dbReference type="ARBA" id="ARBA00023010"/>
    </source>
</evidence>
<feature type="transmembrane region" description="Helical" evidence="11">
    <location>
        <begin position="118"/>
        <end position="139"/>
    </location>
</feature>
<dbReference type="Proteomes" id="UP000000560">
    <property type="component" value="Chromosome VIII"/>
</dbReference>
<dbReference type="RefSeq" id="XP_658021.1">
    <property type="nucleotide sequence ID" value="XM_652929.2"/>
</dbReference>
<organism evidence="12 13">
    <name type="scientific">Emericella nidulans (strain FGSC A4 / ATCC 38163 / CBS 112.46 / NRRL 194 / M139)</name>
    <name type="common">Aspergillus nidulans</name>
    <dbReference type="NCBI Taxonomy" id="227321"/>
    <lineage>
        <taxon>Eukaryota</taxon>
        <taxon>Fungi</taxon>
        <taxon>Dikarya</taxon>
        <taxon>Ascomycota</taxon>
        <taxon>Pezizomycotina</taxon>
        <taxon>Eurotiomycetes</taxon>
        <taxon>Eurotiomycetidae</taxon>
        <taxon>Eurotiales</taxon>
        <taxon>Aspergillaceae</taxon>
        <taxon>Aspergillus</taxon>
        <taxon>Aspergillus subgen. Nidulantes</taxon>
    </lineage>
</organism>
<dbReference type="InterPro" id="IPR016482">
    <property type="entry name" value="SecG/Sec61-beta/Sbh"/>
</dbReference>